<dbReference type="NCBIfam" id="TIGR00227">
    <property type="entry name" value="ribD_Cterm"/>
    <property type="match status" value="1"/>
</dbReference>
<evidence type="ECO:0000256" key="1">
    <source>
        <dbReference type="ARBA" id="ARBA00002151"/>
    </source>
</evidence>
<feature type="active site" description="Proton donor" evidence="16">
    <location>
        <position position="52"/>
    </location>
</feature>
<dbReference type="RefSeq" id="WP_165886812.1">
    <property type="nucleotide sequence ID" value="NZ_SLXK01000002.1"/>
</dbReference>
<dbReference type="InterPro" id="IPR024072">
    <property type="entry name" value="DHFR-like_dom_sf"/>
</dbReference>
<organism evidence="20 21">
    <name type="scientific">Scopulibacillus darangshiensis</name>
    <dbReference type="NCBI Taxonomy" id="442528"/>
    <lineage>
        <taxon>Bacteria</taxon>
        <taxon>Bacillati</taxon>
        <taxon>Bacillota</taxon>
        <taxon>Bacilli</taxon>
        <taxon>Bacillales</taxon>
        <taxon>Sporolactobacillaceae</taxon>
        <taxon>Scopulibacillus</taxon>
    </lineage>
</organism>
<dbReference type="PIRSF" id="PIRSF006769">
    <property type="entry name" value="RibD"/>
    <property type="match status" value="1"/>
</dbReference>
<reference evidence="20 21" key="1">
    <citation type="submission" date="2019-03" db="EMBL/GenBank/DDBJ databases">
        <title>Genomic Encyclopedia of Type Strains, Phase IV (KMG-IV): sequencing the most valuable type-strain genomes for metagenomic binning, comparative biology and taxonomic classification.</title>
        <authorList>
            <person name="Goeker M."/>
        </authorList>
    </citation>
    <scope>NUCLEOTIDE SEQUENCE [LARGE SCALE GENOMIC DNA]</scope>
    <source>
        <strain evidence="20 21">DSM 19377</strain>
    </source>
</reference>
<feature type="binding site" evidence="17">
    <location>
        <position position="196"/>
    </location>
    <ligand>
        <name>NADP(+)</name>
        <dbReference type="ChEBI" id="CHEBI:58349"/>
    </ligand>
</feature>
<comment type="cofactor">
    <cofactor evidence="15 18">
        <name>Zn(2+)</name>
        <dbReference type="ChEBI" id="CHEBI:29105"/>
    </cofactor>
    <text evidence="15 18">Binds 1 zinc ion.</text>
</comment>
<keyword evidence="6 15" id="KW-0686">Riboflavin biosynthesis</keyword>
<evidence type="ECO:0000256" key="2">
    <source>
        <dbReference type="ARBA" id="ARBA00004882"/>
    </source>
</evidence>
<dbReference type="InterPro" id="IPR016192">
    <property type="entry name" value="APOBEC/CMP_deaminase_Zn-bd"/>
</dbReference>
<dbReference type="Pfam" id="PF00383">
    <property type="entry name" value="dCMP_cyt_deam_1"/>
    <property type="match status" value="1"/>
</dbReference>
<dbReference type="InterPro" id="IPR002734">
    <property type="entry name" value="RibDG_C"/>
</dbReference>
<dbReference type="GO" id="GO:0008703">
    <property type="term" value="F:5-amino-6-(5-phosphoribosylamino)uracil reductase activity"/>
    <property type="evidence" value="ECO:0007669"/>
    <property type="project" value="UniProtKB-EC"/>
</dbReference>
<evidence type="ECO:0000256" key="12">
    <source>
        <dbReference type="ARBA" id="ARBA00023268"/>
    </source>
</evidence>
<dbReference type="Pfam" id="PF01872">
    <property type="entry name" value="RibD_C"/>
    <property type="match status" value="1"/>
</dbReference>
<feature type="binding site" evidence="17">
    <location>
        <position position="207"/>
    </location>
    <ligand>
        <name>substrate</name>
    </ligand>
</feature>
<feature type="binding site" evidence="17">
    <location>
        <position position="154"/>
    </location>
    <ligand>
        <name>NADP(+)</name>
        <dbReference type="ChEBI" id="CHEBI:58349"/>
    </ligand>
</feature>
<keyword evidence="9 15" id="KW-0862">Zinc</keyword>
<dbReference type="SUPFAM" id="SSF53927">
    <property type="entry name" value="Cytidine deaminase-like"/>
    <property type="match status" value="1"/>
</dbReference>
<dbReference type="GO" id="GO:0008270">
    <property type="term" value="F:zinc ion binding"/>
    <property type="evidence" value="ECO:0007669"/>
    <property type="project" value="InterPro"/>
</dbReference>
<feature type="binding site" evidence="17">
    <location>
        <begin position="294"/>
        <end position="300"/>
    </location>
    <ligand>
        <name>NADP(+)</name>
        <dbReference type="ChEBI" id="CHEBI:58349"/>
    </ligand>
</feature>
<dbReference type="UniPathway" id="UPA00275">
    <property type="reaction ID" value="UER00401"/>
</dbReference>
<evidence type="ECO:0000256" key="11">
    <source>
        <dbReference type="ARBA" id="ARBA00023002"/>
    </source>
</evidence>
<dbReference type="Gene3D" id="3.40.140.10">
    <property type="entry name" value="Cytidine Deaminase, domain 2"/>
    <property type="match status" value="1"/>
</dbReference>
<dbReference type="SUPFAM" id="SSF53597">
    <property type="entry name" value="Dihydrofolate reductase-like"/>
    <property type="match status" value="1"/>
</dbReference>
<keyword evidence="8 15" id="KW-0378">Hydrolase</keyword>
<dbReference type="InterPro" id="IPR004794">
    <property type="entry name" value="Eubact_RibD"/>
</dbReference>
<comment type="function">
    <text evidence="1 15">Converts 2,5-diamino-6-(ribosylamino)-4(3h)-pyrimidinone 5'-phosphate into 5-amino-6-(ribosylamino)-2,4(1h,3h)-pyrimidinedione 5'-phosphate.</text>
</comment>
<dbReference type="PROSITE" id="PS00903">
    <property type="entry name" value="CYT_DCMP_DEAMINASES_1"/>
    <property type="match status" value="1"/>
</dbReference>
<dbReference type="InterPro" id="IPR002125">
    <property type="entry name" value="CMP_dCMP_dom"/>
</dbReference>
<dbReference type="InterPro" id="IPR016193">
    <property type="entry name" value="Cytidine_deaminase-like"/>
</dbReference>
<feature type="binding site" evidence="17">
    <location>
        <position position="204"/>
    </location>
    <ligand>
        <name>substrate</name>
    </ligand>
</feature>
<dbReference type="Proteomes" id="UP000295416">
    <property type="component" value="Unassembled WGS sequence"/>
</dbReference>
<comment type="similarity">
    <text evidence="5 15">In the C-terminal section; belongs to the HTP reductase family.</text>
</comment>
<evidence type="ECO:0000256" key="8">
    <source>
        <dbReference type="ARBA" id="ARBA00022801"/>
    </source>
</evidence>
<feature type="binding site" evidence="17">
    <location>
        <position position="200"/>
    </location>
    <ligand>
        <name>NADP(+)</name>
        <dbReference type="ChEBI" id="CHEBI:58349"/>
    </ligand>
</feature>
<keyword evidence="21" id="KW-1185">Reference proteome</keyword>
<evidence type="ECO:0000313" key="20">
    <source>
        <dbReference type="EMBL" id="TCP31719.1"/>
    </source>
</evidence>
<evidence type="ECO:0000256" key="14">
    <source>
        <dbReference type="ARBA" id="ARBA00049886"/>
    </source>
</evidence>
<evidence type="ECO:0000259" key="19">
    <source>
        <dbReference type="PROSITE" id="PS51747"/>
    </source>
</evidence>
<dbReference type="PANTHER" id="PTHR38011:SF7">
    <property type="entry name" value="2,5-DIAMINO-6-RIBOSYLAMINO-4(3H)-PYRIMIDINONE 5'-PHOSPHATE REDUCTASE"/>
    <property type="match status" value="1"/>
</dbReference>
<evidence type="ECO:0000256" key="17">
    <source>
        <dbReference type="PIRSR" id="PIRSR006769-2"/>
    </source>
</evidence>
<comment type="similarity">
    <text evidence="4 15">In the N-terminal section; belongs to the cytidine and deoxycytidylate deaminase family.</text>
</comment>
<evidence type="ECO:0000256" key="16">
    <source>
        <dbReference type="PIRSR" id="PIRSR006769-1"/>
    </source>
</evidence>
<dbReference type="InterPro" id="IPR050765">
    <property type="entry name" value="Riboflavin_Biosynth_HTPR"/>
</dbReference>
<dbReference type="EMBL" id="SLXK01000002">
    <property type="protein sequence ID" value="TCP31719.1"/>
    <property type="molecule type" value="Genomic_DNA"/>
</dbReference>
<accession>A0A4R2P9K9</accession>
<dbReference type="GO" id="GO:0008835">
    <property type="term" value="F:diaminohydroxyphosphoribosylaminopyrimidine deaminase activity"/>
    <property type="evidence" value="ECO:0007669"/>
    <property type="project" value="UniProtKB-EC"/>
</dbReference>
<keyword evidence="12" id="KW-0511">Multifunctional enzyme</keyword>
<feature type="binding site" evidence="17">
    <location>
        <position position="168"/>
    </location>
    <ligand>
        <name>substrate</name>
    </ligand>
</feature>
<dbReference type="InterPro" id="IPR011549">
    <property type="entry name" value="RibD_C"/>
</dbReference>
<evidence type="ECO:0000256" key="5">
    <source>
        <dbReference type="ARBA" id="ARBA00007417"/>
    </source>
</evidence>
<comment type="pathway">
    <text evidence="3 15">Cofactor biosynthesis; riboflavin biosynthesis; 5-amino-6-(D-ribitylamino)uracil from GTP: step 3/4.</text>
</comment>
<dbReference type="PROSITE" id="PS51747">
    <property type="entry name" value="CYT_DCMP_DEAMINASES_2"/>
    <property type="match status" value="1"/>
</dbReference>
<proteinExistence type="inferred from homology"/>
<keyword evidence="10 15" id="KW-0521">NADP</keyword>
<evidence type="ECO:0000313" key="21">
    <source>
        <dbReference type="Proteomes" id="UP000295416"/>
    </source>
</evidence>
<keyword evidence="11 15" id="KW-0560">Oxidoreductase</keyword>
<comment type="caution">
    <text evidence="20">The sequence shown here is derived from an EMBL/GenBank/DDBJ whole genome shotgun (WGS) entry which is preliminary data.</text>
</comment>
<protein>
    <recommendedName>
        <fullName evidence="15">Riboflavin biosynthesis protein RibD</fullName>
    </recommendedName>
    <domain>
        <recommendedName>
            <fullName evidence="15">Diaminohydroxyphosphoribosylaminopyrimidine deaminase</fullName>
            <shortName evidence="15">DRAP deaminase</shortName>
            <ecNumber evidence="15">3.5.4.26</ecNumber>
        </recommendedName>
        <alternativeName>
            <fullName evidence="15">Riboflavin-specific deaminase</fullName>
        </alternativeName>
    </domain>
    <domain>
        <recommendedName>
            <fullName evidence="15">5-amino-6-(5-phosphoribosylamino)uracil reductase</fullName>
            <ecNumber evidence="15">1.1.1.193</ecNumber>
        </recommendedName>
        <alternativeName>
            <fullName evidence="15">HTP reductase</fullName>
        </alternativeName>
    </domain>
</protein>
<evidence type="ECO:0000256" key="3">
    <source>
        <dbReference type="ARBA" id="ARBA00004910"/>
    </source>
</evidence>
<dbReference type="GO" id="GO:0050661">
    <property type="term" value="F:NADP binding"/>
    <property type="evidence" value="ECO:0007669"/>
    <property type="project" value="InterPro"/>
</dbReference>
<feature type="binding site" evidence="18">
    <location>
        <position position="75"/>
    </location>
    <ligand>
        <name>Zn(2+)</name>
        <dbReference type="ChEBI" id="CHEBI:29105"/>
        <note>catalytic</note>
    </ligand>
</feature>
<dbReference type="NCBIfam" id="TIGR00326">
    <property type="entry name" value="eubact_ribD"/>
    <property type="match status" value="1"/>
</dbReference>
<evidence type="ECO:0000256" key="6">
    <source>
        <dbReference type="ARBA" id="ARBA00022619"/>
    </source>
</evidence>
<gene>
    <name evidence="20" type="ORF">EV207_102210</name>
</gene>
<feature type="binding site" evidence="18">
    <location>
        <position position="84"/>
    </location>
    <ligand>
        <name>Zn(2+)</name>
        <dbReference type="ChEBI" id="CHEBI:29105"/>
        <note>catalytic</note>
    </ligand>
</feature>
<evidence type="ECO:0000256" key="18">
    <source>
        <dbReference type="PIRSR" id="PIRSR006769-3"/>
    </source>
</evidence>
<evidence type="ECO:0000256" key="10">
    <source>
        <dbReference type="ARBA" id="ARBA00022857"/>
    </source>
</evidence>
<dbReference type="FunFam" id="3.40.140.10:FF:000025">
    <property type="entry name" value="Riboflavin biosynthesis protein RibD"/>
    <property type="match status" value="1"/>
</dbReference>
<evidence type="ECO:0000256" key="7">
    <source>
        <dbReference type="ARBA" id="ARBA00022723"/>
    </source>
</evidence>
<feature type="binding site" evidence="17">
    <location>
        <position position="184"/>
    </location>
    <ligand>
        <name>substrate</name>
    </ligand>
</feature>
<feature type="domain" description="CMP/dCMP-type deaminase" evidence="19">
    <location>
        <begin position="1"/>
        <end position="123"/>
    </location>
</feature>
<comment type="pathway">
    <text evidence="2 15">Cofactor biosynthesis; riboflavin biosynthesis; 5-amino-6-(D-ribitylamino)uracil from GTP: step 2/4.</text>
</comment>
<dbReference type="PANTHER" id="PTHR38011">
    <property type="entry name" value="DIHYDROFOLATE REDUCTASE FAMILY PROTEIN (AFU_ORTHOLOGUE AFUA_8G06820)"/>
    <property type="match status" value="1"/>
</dbReference>
<feature type="binding site" evidence="17">
    <location>
        <position position="292"/>
    </location>
    <ligand>
        <name>substrate</name>
    </ligand>
</feature>
<dbReference type="CDD" id="cd01284">
    <property type="entry name" value="Riboflavin_deaminase-reductase"/>
    <property type="match status" value="1"/>
</dbReference>
<evidence type="ECO:0000256" key="13">
    <source>
        <dbReference type="ARBA" id="ARBA00049861"/>
    </source>
</evidence>
<dbReference type="Gene3D" id="3.40.430.10">
    <property type="entry name" value="Dihydrofolate Reductase, subunit A"/>
    <property type="match status" value="1"/>
</dbReference>
<name>A0A4R2P9K9_9BACL</name>
<sequence length="370" mass="39815">MSDKKYMSLALDLVKGTLGQTSPNPAVGAVVVKNGRIVGMGAHLKAGDAHAEVHALNMAGSEAEGATIYVTLEPCSHYGKTPPCAELIIQKKLARVVIATTDPNPFVSGQGIKKLEDAGLEVKVGVLQEESDHYNRAFFHFIKTKTPFVTMKMAVSLDGKMATNTGESKWITSEASRHDSHRLRHSHDAILIGAGTVVADDPALTTRLETPGKHPIRVVLDHHLRTPNEAKLINDKAAETWIVTTGEQRGSEKAKRFDALGVKVLYLDSHRIDISDVLKLLGEYGIVTLLVEGGPTIQDSFLRSKNIQQIVAYIAPLIIGGEKALSAFGGLGMNSLADALALDIDKVAEIGKDIKIIAHARSDEDVHGNH</sequence>
<feature type="binding site" evidence="17">
    <location>
        <position position="170"/>
    </location>
    <ligand>
        <name>NADP(+)</name>
        <dbReference type="ChEBI" id="CHEBI:58349"/>
    </ligand>
</feature>
<evidence type="ECO:0000256" key="4">
    <source>
        <dbReference type="ARBA" id="ARBA00005259"/>
    </source>
</evidence>
<dbReference type="EC" id="1.1.1.193" evidence="15"/>
<keyword evidence="7 15" id="KW-0479">Metal-binding</keyword>
<evidence type="ECO:0000256" key="15">
    <source>
        <dbReference type="PIRNR" id="PIRNR006769"/>
    </source>
</evidence>
<comment type="catalytic activity">
    <reaction evidence="14 15">
        <text>2,5-diamino-6-hydroxy-4-(5-phosphoribosylamino)-pyrimidine + H2O + H(+) = 5-amino-6-(5-phospho-D-ribosylamino)uracil + NH4(+)</text>
        <dbReference type="Rhea" id="RHEA:21868"/>
        <dbReference type="ChEBI" id="CHEBI:15377"/>
        <dbReference type="ChEBI" id="CHEBI:15378"/>
        <dbReference type="ChEBI" id="CHEBI:28938"/>
        <dbReference type="ChEBI" id="CHEBI:58453"/>
        <dbReference type="ChEBI" id="CHEBI:58614"/>
        <dbReference type="EC" id="3.5.4.26"/>
    </reaction>
</comment>
<feature type="binding site" evidence="18">
    <location>
        <position position="50"/>
    </location>
    <ligand>
        <name>Zn(2+)</name>
        <dbReference type="ChEBI" id="CHEBI:29105"/>
        <note>catalytic</note>
    </ligand>
</feature>
<dbReference type="EC" id="3.5.4.26" evidence="15"/>
<evidence type="ECO:0000256" key="9">
    <source>
        <dbReference type="ARBA" id="ARBA00022833"/>
    </source>
</evidence>
<comment type="catalytic activity">
    <reaction evidence="13 15">
        <text>5-amino-6-(5-phospho-D-ribitylamino)uracil + NADP(+) = 5-amino-6-(5-phospho-D-ribosylamino)uracil + NADPH + H(+)</text>
        <dbReference type="Rhea" id="RHEA:17845"/>
        <dbReference type="ChEBI" id="CHEBI:15378"/>
        <dbReference type="ChEBI" id="CHEBI:57783"/>
        <dbReference type="ChEBI" id="CHEBI:58349"/>
        <dbReference type="ChEBI" id="CHEBI:58421"/>
        <dbReference type="ChEBI" id="CHEBI:58453"/>
        <dbReference type="EC" id="1.1.1.193"/>
    </reaction>
</comment>
<dbReference type="AlphaFoldDB" id="A0A4R2P9K9"/>
<dbReference type="GO" id="GO:0009231">
    <property type="term" value="P:riboflavin biosynthetic process"/>
    <property type="evidence" value="ECO:0007669"/>
    <property type="project" value="UniProtKB-UniPathway"/>
</dbReference>